<dbReference type="Pfam" id="PF00293">
    <property type="entry name" value="NUDIX"/>
    <property type="match status" value="1"/>
</dbReference>
<evidence type="ECO:0000256" key="3">
    <source>
        <dbReference type="RuleBase" id="RU003476"/>
    </source>
</evidence>
<dbReference type="GO" id="GO:0016787">
    <property type="term" value="F:hydrolase activity"/>
    <property type="evidence" value="ECO:0007669"/>
    <property type="project" value="UniProtKB-KW"/>
</dbReference>
<dbReference type="AlphaFoldDB" id="A0A1H9DE80"/>
<protein>
    <submittedName>
        <fullName evidence="5">ADP-ribose pyrophosphatase YjhB, NUDIX family</fullName>
    </submittedName>
</protein>
<gene>
    <name evidence="5" type="ORF">SAMN04487977_102543</name>
</gene>
<dbReference type="PRINTS" id="PR00502">
    <property type="entry name" value="NUDIXFAMILY"/>
</dbReference>
<keyword evidence="6" id="KW-1185">Reference proteome</keyword>
<evidence type="ECO:0000313" key="5">
    <source>
        <dbReference type="EMBL" id="SEQ11805.1"/>
    </source>
</evidence>
<proteinExistence type="inferred from homology"/>
<dbReference type="PROSITE" id="PS00893">
    <property type="entry name" value="NUDIX_BOX"/>
    <property type="match status" value="1"/>
</dbReference>
<dbReference type="InterPro" id="IPR020084">
    <property type="entry name" value="NUDIX_hydrolase_CS"/>
</dbReference>
<evidence type="ECO:0000259" key="4">
    <source>
        <dbReference type="PROSITE" id="PS51462"/>
    </source>
</evidence>
<evidence type="ECO:0000256" key="2">
    <source>
        <dbReference type="ARBA" id="ARBA00022801"/>
    </source>
</evidence>
<feature type="domain" description="Nudix hydrolase" evidence="4">
    <location>
        <begin position="1"/>
        <end position="133"/>
    </location>
</feature>
<accession>A0A1H9DE80</accession>
<dbReference type="SUPFAM" id="SSF55811">
    <property type="entry name" value="Nudix"/>
    <property type="match status" value="1"/>
</dbReference>
<reference evidence="5 6" key="1">
    <citation type="submission" date="2016-10" db="EMBL/GenBank/DDBJ databases">
        <authorList>
            <person name="de Groot N.N."/>
        </authorList>
    </citation>
    <scope>NUCLEOTIDE SEQUENCE [LARGE SCALE GENOMIC DNA]</scope>
    <source>
        <strain evidence="5 6">B25</strain>
    </source>
</reference>
<organism evidence="5 6">
    <name type="scientific">Treponema bryantii</name>
    <dbReference type="NCBI Taxonomy" id="163"/>
    <lineage>
        <taxon>Bacteria</taxon>
        <taxon>Pseudomonadati</taxon>
        <taxon>Spirochaetota</taxon>
        <taxon>Spirochaetia</taxon>
        <taxon>Spirochaetales</taxon>
        <taxon>Treponemataceae</taxon>
        <taxon>Treponema</taxon>
    </lineage>
</organism>
<dbReference type="PANTHER" id="PTHR43046:SF14">
    <property type="entry name" value="MUTT_NUDIX FAMILY PROTEIN"/>
    <property type="match status" value="1"/>
</dbReference>
<dbReference type="PROSITE" id="PS51462">
    <property type="entry name" value="NUDIX"/>
    <property type="match status" value="1"/>
</dbReference>
<dbReference type="InterPro" id="IPR015797">
    <property type="entry name" value="NUDIX_hydrolase-like_dom_sf"/>
</dbReference>
<dbReference type="Gene3D" id="3.90.79.10">
    <property type="entry name" value="Nucleoside Triphosphate Pyrophosphohydrolase"/>
    <property type="match status" value="1"/>
</dbReference>
<sequence>MKNRSVAFVIRNKKILVEKLNYPSEGKDDFYSIPGGGIEEGETPEQTAIRELKEECGLDGTIVRKLSELYNHNRTEYAFEVKVPDDQEPILGYDPEEEGNENPPLKEVLWLGLDELSEKDRAFLWGYGLMQVPGFYEEVKSWGDEISYPGK</sequence>
<dbReference type="InterPro" id="IPR000086">
    <property type="entry name" value="NUDIX_hydrolase_dom"/>
</dbReference>
<dbReference type="Proteomes" id="UP000182360">
    <property type="component" value="Unassembled WGS sequence"/>
</dbReference>
<dbReference type="RefSeq" id="WP_074641806.1">
    <property type="nucleotide sequence ID" value="NZ_FOFU01000002.1"/>
</dbReference>
<comment type="similarity">
    <text evidence="3">Belongs to the Nudix hydrolase family.</text>
</comment>
<dbReference type="InterPro" id="IPR020476">
    <property type="entry name" value="Nudix_hydrolase"/>
</dbReference>
<evidence type="ECO:0000313" key="6">
    <source>
        <dbReference type="Proteomes" id="UP000182360"/>
    </source>
</evidence>
<name>A0A1H9DE80_9SPIR</name>
<dbReference type="EMBL" id="FOFU01000002">
    <property type="protein sequence ID" value="SEQ11805.1"/>
    <property type="molecule type" value="Genomic_DNA"/>
</dbReference>
<evidence type="ECO:0000256" key="1">
    <source>
        <dbReference type="ARBA" id="ARBA00001946"/>
    </source>
</evidence>
<comment type="cofactor">
    <cofactor evidence="1">
        <name>Mg(2+)</name>
        <dbReference type="ChEBI" id="CHEBI:18420"/>
    </cofactor>
</comment>
<dbReference type="PANTHER" id="PTHR43046">
    <property type="entry name" value="GDP-MANNOSE MANNOSYL HYDROLASE"/>
    <property type="match status" value="1"/>
</dbReference>
<dbReference type="OrthoDB" id="9806150at2"/>
<keyword evidence="2 3" id="KW-0378">Hydrolase</keyword>